<dbReference type="OrthoDB" id="3546352at2759"/>
<organism evidence="2 3">
    <name type="scientific">Sclerotinia nivalis</name>
    <dbReference type="NCBI Taxonomy" id="352851"/>
    <lineage>
        <taxon>Eukaryota</taxon>
        <taxon>Fungi</taxon>
        <taxon>Dikarya</taxon>
        <taxon>Ascomycota</taxon>
        <taxon>Pezizomycotina</taxon>
        <taxon>Leotiomycetes</taxon>
        <taxon>Helotiales</taxon>
        <taxon>Sclerotiniaceae</taxon>
        <taxon>Sclerotinia</taxon>
    </lineage>
</organism>
<dbReference type="EMBL" id="JAPEIS010000007">
    <property type="protein sequence ID" value="KAJ8064785.1"/>
    <property type="molecule type" value="Genomic_DNA"/>
</dbReference>
<feature type="region of interest" description="Disordered" evidence="1">
    <location>
        <begin position="337"/>
        <end position="361"/>
    </location>
</feature>
<evidence type="ECO:0000313" key="3">
    <source>
        <dbReference type="Proteomes" id="UP001152300"/>
    </source>
</evidence>
<name>A0A9X0DJL0_9HELO</name>
<accession>A0A9X0DJL0</accession>
<comment type="caution">
    <text evidence="2">The sequence shown here is derived from an EMBL/GenBank/DDBJ whole genome shotgun (WGS) entry which is preliminary data.</text>
</comment>
<reference evidence="2" key="1">
    <citation type="submission" date="2022-11" db="EMBL/GenBank/DDBJ databases">
        <title>Genome Resource of Sclerotinia nivalis Strain SnTB1, a Plant Pathogen Isolated from American Ginseng.</title>
        <authorList>
            <person name="Fan S."/>
        </authorList>
    </citation>
    <scope>NUCLEOTIDE SEQUENCE</scope>
    <source>
        <strain evidence="2">SnTB1</strain>
    </source>
</reference>
<dbReference type="Proteomes" id="UP001152300">
    <property type="component" value="Unassembled WGS sequence"/>
</dbReference>
<proteinExistence type="predicted"/>
<keyword evidence="3" id="KW-1185">Reference proteome</keyword>
<protein>
    <submittedName>
        <fullName evidence="2">Uncharacterized protein</fullName>
    </submittedName>
</protein>
<evidence type="ECO:0000313" key="2">
    <source>
        <dbReference type="EMBL" id="KAJ8064785.1"/>
    </source>
</evidence>
<dbReference type="AlphaFoldDB" id="A0A9X0DJL0"/>
<sequence length="361" mass="41876">MLRYNRNNQTLTINYNYNFGHNGNWLSNTLLSRYASITNRITFRMNCPQPEKRYSYGPLSQDGRLNRISEIVRIINDTFESLMAVNVVFTLAAYNSDQLYCAAPFLDLHQQWTFKYKLNGRWNVVDTNDRDNGLMRQLVLVNSPRSDSRPIPTTINCISGPKALSFKDKKRILTTISWHNNNDQNHRHNNDYKSDIDSDSSCSELKFETNDRALTIEFDYQNSDSESHLSNYASSARKIYFNITFPAPGNDSDSTARITREIEDIVNIFNEFTNLSHVEVTSRLKEKHLGQLACALPFHEIRNRGGTFTYYVDGQYQGRVPMNSQWYEQLQDEDSLENHSHHYGSDHKCESGEDIRDNDSD</sequence>
<gene>
    <name evidence="2" type="ORF">OCU04_007095</name>
</gene>
<evidence type="ECO:0000256" key="1">
    <source>
        <dbReference type="SAM" id="MobiDB-lite"/>
    </source>
</evidence>